<feature type="domain" description="Hemerythrin-like" evidence="1">
    <location>
        <begin position="7"/>
        <end position="119"/>
    </location>
</feature>
<proteinExistence type="predicted"/>
<dbReference type="Proteomes" id="UP000035065">
    <property type="component" value="Unassembled WGS sequence"/>
</dbReference>
<accession>F1YGY2</accession>
<dbReference type="eggNOG" id="COG3945">
    <property type="taxonomic scope" value="Bacteria"/>
</dbReference>
<keyword evidence="3" id="KW-1185">Reference proteome</keyword>
<dbReference type="EMBL" id="AEUD01000003">
    <property type="protein sequence ID" value="EGD56280.1"/>
    <property type="molecule type" value="Genomic_DNA"/>
</dbReference>
<organism evidence="2 3">
    <name type="scientific">Gordonia neofelifaecis NRRL B-59395</name>
    <dbReference type="NCBI Taxonomy" id="644548"/>
    <lineage>
        <taxon>Bacteria</taxon>
        <taxon>Bacillati</taxon>
        <taxon>Actinomycetota</taxon>
        <taxon>Actinomycetes</taxon>
        <taxon>Mycobacteriales</taxon>
        <taxon>Gordoniaceae</taxon>
        <taxon>Gordonia</taxon>
    </lineage>
</organism>
<dbReference type="AlphaFoldDB" id="F1YGY2"/>
<dbReference type="InterPro" id="IPR012312">
    <property type="entry name" value="Hemerythrin-like"/>
</dbReference>
<dbReference type="RefSeq" id="WP_009678356.1">
    <property type="nucleotide sequence ID" value="NZ_AEUD01000003.1"/>
</dbReference>
<name>F1YGY2_9ACTN</name>
<dbReference type="STRING" id="644548.SCNU_05501"/>
<evidence type="ECO:0000313" key="2">
    <source>
        <dbReference type="EMBL" id="EGD56280.1"/>
    </source>
</evidence>
<evidence type="ECO:0000313" key="3">
    <source>
        <dbReference type="Proteomes" id="UP000035065"/>
    </source>
</evidence>
<evidence type="ECO:0000259" key="1">
    <source>
        <dbReference type="Pfam" id="PF01814"/>
    </source>
</evidence>
<protein>
    <submittedName>
        <fullName evidence="2">Hemerythrin HHE cation-binding domain-containing protein</fullName>
    </submittedName>
</protein>
<comment type="caution">
    <text evidence="2">The sequence shown here is derived from an EMBL/GenBank/DDBJ whole genome shotgun (WGS) entry which is preliminary data.</text>
</comment>
<dbReference type="Gene3D" id="1.20.120.520">
    <property type="entry name" value="nmb1532 protein domain like"/>
    <property type="match status" value="1"/>
</dbReference>
<sequence>MPLLRDYTAEHETAVNLADDAVRSLDLGDIPRATASAAELAEELRSHWRGEEDGLFAQLLVSGDEFAPYIDPLIAEHRVLDEFLRTMDLATPADQQRFRTQMFDLYAHIAKEEDALFPASVTTLDGPQWDAAITAWRGAHPGRELLGS</sequence>
<gene>
    <name evidence="2" type="ORF">SCNU_05501</name>
</gene>
<reference evidence="2 3" key="1">
    <citation type="journal article" date="2011" name="J. Bacteriol.">
        <title>Draft Genome Sequence of Gordonia neofelifaecis NRRL B-59395, a Cholesterol-Degrading Actinomycete.</title>
        <authorList>
            <person name="Ge F."/>
            <person name="Li W."/>
            <person name="Chen G."/>
            <person name="Liu Y."/>
            <person name="Zhang G."/>
            <person name="Yong B."/>
            <person name="Wang Q."/>
            <person name="Wang N."/>
            <person name="Huang Z."/>
            <person name="Li W."/>
            <person name="Wang J."/>
            <person name="Wu C."/>
            <person name="Xie Q."/>
            <person name="Liu G."/>
        </authorList>
    </citation>
    <scope>NUCLEOTIDE SEQUENCE [LARGE SCALE GENOMIC DNA]</scope>
    <source>
        <strain evidence="2 3">NRRL B-59395</strain>
    </source>
</reference>
<dbReference type="Pfam" id="PF01814">
    <property type="entry name" value="Hemerythrin"/>
    <property type="match status" value="1"/>
</dbReference>